<dbReference type="Pfam" id="PF02042">
    <property type="entry name" value="RWP-RK"/>
    <property type="match status" value="1"/>
</dbReference>
<evidence type="ECO:0000256" key="2">
    <source>
        <dbReference type="ARBA" id="ARBA00023125"/>
    </source>
</evidence>
<keyword evidence="4" id="KW-0539">Nucleus</keyword>
<dbReference type="GO" id="GO:0003700">
    <property type="term" value="F:DNA-binding transcription factor activity"/>
    <property type="evidence" value="ECO:0007669"/>
    <property type="project" value="InterPro"/>
</dbReference>
<evidence type="ECO:0000313" key="8">
    <source>
        <dbReference type="EMBL" id="CAA2621392.1"/>
    </source>
</evidence>
<dbReference type="InterPro" id="IPR055081">
    <property type="entry name" value="NLP1-9_GAF"/>
</dbReference>
<feature type="compositionally biased region" description="Basic residues" evidence="5">
    <location>
        <begin position="561"/>
        <end position="577"/>
    </location>
</feature>
<name>A0A7I8IVS0_SPIIN</name>
<dbReference type="InterPro" id="IPR003035">
    <property type="entry name" value="RWP-RK_dom"/>
</dbReference>
<evidence type="ECO:0000259" key="7">
    <source>
        <dbReference type="PROSITE" id="PS51745"/>
    </source>
</evidence>
<evidence type="ECO:0000259" key="6">
    <source>
        <dbReference type="PROSITE" id="PS51519"/>
    </source>
</evidence>
<sequence length="705" mass="78067">MAQALRCFKESTDQHVLVQVWAPVKNGGRQVLTTSEQPFVLDPHIISLLQYRTVSLAYLFSVDGHSDGDLGLPGRVFSRQLPEWTPDVQYYSSKEYPRLTHALNYNVKGSLALPVFEHSYQRCVGVVELIMTSQKINYADEVDKVCKALEAVNLKSSEMLGHPSVQIFNEGHQAAMSEILEVLTIVCEMHKLPLAQTWVPCRHGRCLTHDGDKNTIVLGQDEPYPEQLCMSTTDAAFYIVEPHMWGFRDACAEHRLQKGQGLAGMAYSLRRPCFSSDITRFGKNSYPFCHTGNDDYVLEFFLPRECRSGMEQLTLLETISTAIRQLFRSLKVVFKTETGGEIFDEILHVDGDSENAAVHNQTPKACEGSSVEIKAPQAPPSSENNTKIAQKSNHKKGRALAMEQSQNPTFTEAHERRRGKAEKTISLEILKRYFAGSLKDAAKSLGVCPTTMKRICRQHGISRWPSRKIKKVNRSLSKLKTVIESVQGAGGAFDLPDAAGVWSQQLYKPQPNKSPGMGIPTTSSGSTEGMSHWASRTTPLPRPPLSRATLPRIMPREPSQQKKRQRGSTFTSKRRHGVNPMLVEDSGSSKDLKSLCLSFGGGCPDALILSTSTVKVKASYRGDIIRFRVKSGVGVFLLKEQVAKRLKLDLGAFDLKYLDDDGEWVLLACDADLEECLEVNGGQVVRLSVTDVASNPGSFSESSGG</sequence>
<dbReference type="GO" id="GO:0003677">
    <property type="term" value="F:DNA binding"/>
    <property type="evidence" value="ECO:0007669"/>
    <property type="project" value="UniProtKB-KW"/>
</dbReference>
<dbReference type="InterPro" id="IPR000270">
    <property type="entry name" value="PB1_dom"/>
</dbReference>
<evidence type="ECO:0000256" key="3">
    <source>
        <dbReference type="ARBA" id="ARBA00023163"/>
    </source>
</evidence>
<dbReference type="PROSITE" id="PS51519">
    <property type="entry name" value="RWP_RK"/>
    <property type="match status" value="1"/>
</dbReference>
<dbReference type="PANTHER" id="PTHR32002:SF74">
    <property type="entry name" value="OS02G0136000 PROTEIN"/>
    <property type="match status" value="1"/>
</dbReference>
<keyword evidence="1" id="KW-0805">Transcription regulation</keyword>
<dbReference type="Pfam" id="PF22922">
    <property type="entry name" value="GAF_NLP"/>
    <property type="match status" value="2"/>
</dbReference>
<keyword evidence="9" id="KW-1185">Reference proteome</keyword>
<reference evidence="8 9" key="1">
    <citation type="submission" date="2019-12" db="EMBL/GenBank/DDBJ databases">
        <authorList>
            <person name="Scholz U."/>
            <person name="Mascher M."/>
            <person name="Fiebig A."/>
        </authorList>
    </citation>
    <scope>NUCLEOTIDE SEQUENCE</scope>
</reference>
<keyword evidence="2" id="KW-0238">DNA-binding</keyword>
<dbReference type="Proteomes" id="UP001189122">
    <property type="component" value="Unassembled WGS sequence"/>
</dbReference>
<evidence type="ECO:0000256" key="1">
    <source>
        <dbReference type="ARBA" id="ARBA00023015"/>
    </source>
</evidence>
<dbReference type="InterPro" id="IPR045012">
    <property type="entry name" value="NLP"/>
</dbReference>
<dbReference type="Gene3D" id="3.10.20.90">
    <property type="entry name" value="Phosphatidylinositol 3-kinase Catalytic Subunit, Chain A, domain 1"/>
    <property type="match status" value="1"/>
</dbReference>
<dbReference type="InterPro" id="IPR053793">
    <property type="entry name" value="PB1-like"/>
</dbReference>
<feature type="domain" description="PB1" evidence="7">
    <location>
        <begin position="613"/>
        <end position="692"/>
    </location>
</feature>
<keyword evidence="3" id="KW-0804">Transcription</keyword>
<dbReference type="PANTHER" id="PTHR32002">
    <property type="entry name" value="PROTEIN NLP8"/>
    <property type="match status" value="1"/>
</dbReference>
<feature type="compositionally biased region" description="Polar residues" evidence="5">
    <location>
        <begin position="380"/>
        <end position="391"/>
    </location>
</feature>
<gene>
    <name evidence="8" type="ORF">SI7747_06007495</name>
</gene>
<dbReference type="EMBL" id="CACRZD030000006">
    <property type="protein sequence ID" value="CAA6661097.1"/>
    <property type="molecule type" value="Genomic_DNA"/>
</dbReference>
<feature type="domain" description="RWP-RK" evidence="6">
    <location>
        <begin position="411"/>
        <end position="492"/>
    </location>
</feature>
<dbReference type="InterPro" id="IPR034891">
    <property type="entry name" value="PB1_NLP"/>
</dbReference>
<dbReference type="SMART" id="SM00666">
    <property type="entry name" value="PB1"/>
    <property type="match status" value="1"/>
</dbReference>
<dbReference type="PROSITE" id="PS51745">
    <property type="entry name" value="PB1"/>
    <property type="match status" value="1"/>
</dbReference>
<dbReference type="CDD" id="cd06407">
    <property type="entry name" value="PB1_NLP"/>
    <property type="match status" value="1"/>
</dbReference>
<feature type="region of interest" description="Disordered" evidence="5">
    <location>
        <begin position="507"/>
        <end position="587"/>
    </location>
</feature>
<organism evidence="8">
    <name type="scientific">Spirodela intermedia</name>
    <name type="common">Intermediate duckweed</name>
    <dbReference type="NCBI Taxonomy" id="51605"/>
    <lineage>
        <taxon>Eukaryota</taxon>
        <taxon>Viridiplantae</taxon>
        <taxon>Streptophyta</taxon>
        <taxon>Embryophyta</taxon>
        <taxon>Tracheophyta</taxon>
        <taxon>Spermatophyta</taxon>
        <taxon>Magnoliopsida</taxon>
        <taxon>Liliopsida</taxon>
        <taxon>Araceae</taxon>
        <taxon>Lemnoideae</taxon>
        <taxon>Spirodela</taxon>
    </lineage>
</organism>
<feature type="compositionally biased region" description="Polar residues" evidence="5">
    <location>
        <begin position="520"/>
        <end position="529"/>
    </location>
</feature>
<dbReference type="SUPFAM" id="SSF54277">
    <property type="entry name" value="CAD &amp; PB1 domains"/>
    <property type="match status" value="1"/>
</dbReference>
<feature type="region of interest" description="Disordered" evidence="5">
    <location>
        <begin position="374"/>
        <end position="396"/>
    </location>
</feature>
<dbReference type="AlphaFoldDB" id="A0A7I8IVS0"/>
<evidence type="ECO:0000256" key="5">
    <source>
        <dbReference type="SAM" id="MobiDB-lite"/>
    </source>
</evidence>
<evidence type="ECO:0000256" key="4">
    <source>
        <dbReference type="ARBA" id="ARBA00023242"/>
    </source>
</evidence>
<dbReference type="EMBL" id="LR743593">
    <property type="protein sequence ID" value="CAA2621392.1"/>
    <property type="molecule type" value="Genomic_DNA"/>
</dbReference>
<dbReference type="Pfam" id="PF00564">
    <property type="entry name" value="PB1"/>
    <property type="match status" value="1"/>
</dbReference>
<accession>A0A7I8IVS0</accession>
<protein>
    <submittedName>
        <fullName evidence="8">Uncharacterized protein</fullName>
    </submittedName>
</protein>
<feature type="compositionally biased region" description="Low complexity" evidence="5">
    <location>
        <begin position="534"/>
        <end position="552"/>
    </location>
</feature>
<proteinExistence type="predicted"/>
<evidence type="ECO:0000313" key="9">
    <source>
        <dbReference type="Proteomes" id="UP001189122"/>
    </source>
</evidence>